<comment type="caution">
    <text evidence="2">The sequence shown here is derived from an EMBL/GenBank/DDBJ whole genome shotgun (WGS) entry which is preliminary data.</text>
</comment>
<feature type="signal peptide" evidence="1">
    <location>
        <begin position="1"/>
        <end position="22"/>
    </location>
</feature>
<organism evidence="2 3">
    <name type="scientific">Acinetobacter bereziniae</name>
    <name type="common">Acinetobacter genomosp. 10</name>
    <dbReference type="NCBI Taxonomy" id="106648"/>
    <lineage>
        <taxon>Bacteria</taxon>
        <taxon>Pseudomonadati</taxon>
        <taxon>Pseudomonadota</taxon>
        <taxon>Gammaproteobacteria</taxon>
        <taxon>Moraxellales</taxon>
        <taxon>Moraxellaceae</taxon>
        <taxon>Acinetobacter</taxon>
    </lineage>
</organism>
<evidence type="ECO:0000256" key="1">
    <source>
        <dbReference type="SAM" id="SignalP"/>
    </source>
</evidence>
<protein>
    <submittedName>
        <fullName evidence="2">Uncharacterized protein</fullName>
    </submittedName>
</protein>
<proteinExistence type="predicted"/>
<evidence type="ECO:0000313" key="2">
    <source>
        <dbReference type="EMBL" id="KAF1024830.1"/>
    </source>
</evidence>
<keyword evidence="1" id="KW-0732">Signal</keyword>
<evidence type="ECO:0000313" key="3">
    <source>
        <dbReference type="Proteomes" id="UP000490535"/>
    </source>
</evidence>
<dbReference type="Proteomes" id="UP000490535">
    <property type="component" value="Unassembled WGS sequence"/>
</dbReference>
<name>A0A833UQQ5_ACIBZ</name>
<reference evidence="3" key="1">
    <citation type="journal article" date="2020" name="MBio">
        <title>Horizontal gene transfer to a defensive symbiont with a reduced genome amongst a multipartite beetle microbiome.</title>
        <authorList>
            <person name="Waterworth S.C."/>
            <person name="Florez L.V."/>
            <person name="Rees E.R."/>
            <person name="Hertweck C."/>
            <person name="Kaltenpoth M."/>
            <person name="Kwan J.C."/>
        </authorList>
    </citation>
    <scope>NUCLEOTIDE SEQUENCE [LARGE SCALE GENOMIC DNA]</scope>
</reference>
<gene>
    <name evidence="2" type="ORF">GAK29_02326</name>
</gene>
<dbReference type="EMBL" id="WNDP01000052">
    <property type="protein sequence ID" value="KAF1024830.1"/>
    <property type="molecule type" value="Genomic_DNA"/>
</dbReference>
<feature type="chain" id="PRO_5033061048" evidence="1">
    <location>
        <begin position="23"/>
        <end position="212"/>
    </location>
</feature>
<dbReference type="AlphaFoldDB" id="A0A833UQQ5"/>
<accession>A0A833UQQ5</accession>
<sequence length="212" mass="24028">MSRTIKNCVCILGVFTTTSIFAQNNAAVEVDTKQSQILGHAGKVKIKAESCATDNYICDYVLYDAKGKREVLIEQWSKTAHVYQFNPNLMGFLMGATGGDHNLMVVNDKNQQKDYGSFLAMNESQSCFVTYESNLKNMPNSLVFYSVPDFRVRLVLNNKVPQFKQFSYPTTANFNDNGDFSFNYNIKIEDEMGVQDVIIQHPCQSDYRVIMS</sequence>